<dbReference type="Proteomes" id="UP001487740">
    <property type="component" value="Unassembled WGS sequence"/>
</dbReference>
<dbReference type="AlphaFoldDB" id="A0AAW0SFR3"/>
<keyword evidence="4" id="KW-1185">Reference proteome</keyword>
<sequence>MTGHVCLPVCLSVCLSVYLPRCCHDRPGEEKRRKEEEKEKMNEMESIITEGEEAEEKAVLYFSRNYKVLLYFTSVIPEAAPAGHQLVLR</sequence>
<feature type="chain" id="PRO_5043732382" evidence="2">
    <location>
        <begin position="26"/>
        <end position="89"/>
    </location>
</feature>
<feature type="signal peptide" evidence="2">
    <location>
        <begin position="1"/>
        <end position="25"/>
    </location>
</feature>
<evidence type="ECO:0000313" key="4">
    <source>
        <dbReference type="Proteomes" id="UP001487740"/>
    </source>
</evidence>
<evidence type="ECO:0000313" key="3">
    <source>
        <dbReference type="EMBL" id="KAK8373906.1"/>
    </source>
</evidence>
<feature type="compositionally biased region" description="Basic and acidic residues" evidence="1">
    <location>
        <begin position="27"/>
        <end position="43"/>
    </location>
</feature>
<dbReference type="EMBL" id="JARAKH010000791">
    <property type="protein sequence ID" value="KAK8373906.1"/>
    <property type="molecule type" value="Genomic_DNA"/>
</dbReference>
<protein>
    <submittedName>
        <fullName evidence="3">Uncharacterized protein</fullName>
    </submittedName>
</protein>
<organism evidence="3 4">
    <name type="scientific">Scylla paramamosain</name>
    <name type="common">Mud crab</name>
    <dbReference type="NCBI Taxonomy" id="85552"/>
    <lineage>
        <taxon>Eukaryota</taxon>
        <taxon>Metazoa</taxon>
        <taxon>Ecdysozoa</taxon>
        <taxon>Arthropoda</taxon>
        <taxon>Crustacea</taxon>
        <taxon>Multicrustacea</taxon>
        <taxon>Malacostraca</taxon>
        <taxon>Eumalacostraca</taxon>
        <taxon>Eucarida</taxon>
        <taxon>Decapoda</taxon>
        <taxon>Pleocyemata</taxon>
        <taxon>Brachyura</taxon>
        <taxon>Eubrachyura</taxon>
        <taxon>Portunoidea</taxon>
        <taxon>Portunidae</taxon>
        <taxon>Portuninae</taxon>
        <taxon>Scylla</taxon>
    </lineage>
</organism>
<accession>A0AAW0SFR3</accession>
<reference evidence="3 4" key="1">
    <citation type="submission" date="2023-03" db="EMBL/GenBank/DDBJ databases">
        <title>High-quality genome of Scylla paramamosain provides insights in environmental adaptation.</title>
        <authorList>
            <person name="Zhang L."/>
        </authorList>
    </citation>
    <scope>NUCLEOTIDE SEQUENCE [LARGE SCALE GENOMIC DNA]</scope>
    <source>
        <strain evidence="3">LZ_2023a</strain>
        <tissue evidence="3">Muscle</tissue>
    </source>
</reference>
<name>A0AAW0SFR3_SCYPA</name>
<feature type="region of interest" description="Disordered" evidence="1">
    <location>
        <begin position="27"/>
        <end position="48"/>
    </location>
</feature>
<evidence type="ECO:0000256" key="1">
    <source>
        <dbReference type="SAM" id="MobiDB-lite"/>
    </source>
</evidence>
<comment type="caution">
    <text evidence="3">The sequence shown here is derived from an EMBL/GenBank/DDBJ whole genome shotgun (WGS) entry which is preliminary data.</text>
</comment>
<gene>
    <name evidence="3" type="ORF">O3P69_020921</name>
</gene>
<evidence type="ECO:0000256" key="2">
    <source>
        <dbReference type="SAM" id="SignalP"/>
    </source>
</evidence>
<proteinExistence type="predicted"/>
<keyword evidence="2" id="KW-0732">Signal</keyword>